<evidence type="ECO:0000256" key="2">
    <source>
        <dbReference type="HAMAP-Rule" id="MF_02087"/>
    </source>
</evidence>
<evidence type="ECO:0000259" key="5">
    <source>
        <dbReference type="Pfam" id="PF01168"/>
    </source>
</evidence>
<proteinExistence type="inferred from homology"/>
<accession>A0A3P3QF25</accession>
<dbReference type="Gene3D" id="3.20.20.10">
    <property type="entry name" value="Alanine racemase"/>
    <property type="match status" value="1"/>
</dbReference>
<dbReference type="PANTHER" id="PTHR10146:SF14">
    <property type="entry name" value="PYRIDOXAL PHOSPHATE HOMEOSTASIS PROTEIN"/>
    <property type="match status" value="1"/>
</dbReference>
<feature type="modified residue" description="N6-(pyridoxal phosphate)lysine" evidence="2 3">
    <location>
        <position position="36"/>
    </location>
</feature>
<dbReference type="SUPFAM" id="SSF51419">
    <property type="entry name" value="PLP-binding barrel"/>
    <property type="match status" value="1"/>
</dbReference>
<dbReference type="InterPro" id="IPR001608">
    <property type="entry name" value="Ala_racemase_N"/>
</dbReference>
<evidence type="ECO:0000256" key="1">
    <source>
        <dbReference type="ARBA" id="ARBA00022898"/>
    </source>
</evidence>
<organism evidence="6 7">
    <name type="scientific">Rheinheimera mesophila</name>
    <dbReference type="NCBI Taxonomy" id="1547515"/>
    <lineage>
        <taxon>Bacteria</taxon>
        <taxon>Pseudomonadati</taxon>
        <taxon>Pseudomonadota</taxon>
        <taxon>Gammaproteobacteria</taxon>
        <taxon>Chromatiales</taxon>
        <taxon>Chromatiaceae</taxon>
        <taxon>Rheinheimera</taxon>
    </lineage>
</organism>
<dbReference type="FunFam" id="3.20.20.10:FF:000018">
    <property type="entry name" value="Pyridoxal phosphate homeostasis protein"/>
    <property type="match status" value="1"/>
</dbReference>
<dbReference type="Proteomes" id="UP000276260">
    <property type="component" value="Unassembled WGS sequence"/>
</dbReference>
<dbReference type="PROSITE" id="PS01211">
    <property type="entry name" value="UPF0001"/>
    <property type="match status" value="1"/>
</dbReference>
<dbReference type="InterPro" id="IPR011078">
    <property type="entry name" value="PyrdxlP_homeostasis"/>
</dbReference>
<keyword evidence="1 2" id="KW-0663">Pyridoxal phosphate</keyword>
<gene>
    <name evidence="6" type="ORF">EIK76_15400</name>
</gene>
<dbReference type="Pfam" id="PF01168">
    <property type="entry name" value="Ala_racemase_N"/>
    <property type="match status" value="1"/>
</dbReference>
<dbReference type="NCBIfam" id="TIGR00044">
    <property type="entry name" value="YggS family pyridoxal phosphate-dependent enzyme"/>
    <property type="match status" value="1"/>
</dbReference>
<sequence length="230" mass="25458">MTNNIAEALKSAYNAITEFQTKQQLSQQSRLIAVSKTKPASSVAAAYQAGQRAFGENYVQELVSKATELQQLADIEWHFIGPIQSNKTKDIAQYADWVHSIERLKIAERLAAQRPADKAPLRVLLQINISAEESKSGIKPDELLPLAAAVAKLPQLQLKGLMAIPQPGNSAEAFEQMQKLSLQLQQHYPDAKELSMGMSDDWQQALRFGSTMIRLGTAIFGARETHSDDR</sequence>
<dbReference type="EMBL" id="RRCF01000004">
    <property type="protein sequence ID" value="RRJ19812.1"/>
    <property type="molecule type" value="Genomic_DNA"/>
</dbReference>
<dbReference type="RefSeq" id="WP_082101876.1">
    <property type="nucleotide sequence ID" value="NZ_LAVS01000086.1"/>
</dbReference>
<feature type="domain" description="Alanine racemase N-terminal" evidence="5">
    <location>
        <begin position="22"/>
        <end position="223"/>
    </location>
</feature>
<evidence type="ECO:0000256" key="4">
    <source>
        <dbReference type="RuleBase" id="RU004514"/>
    </source>
</evidence>
<comment type="cofactor">
    <cofactor evidence="3">
        <name>pyridoxal 5'-phosphate</name>
        <dbReference type="ChEBI" id="CHEBI:597326"/>
    </cofactor>
</comment>
<dbReference type="PANTHER" id="PTHR10146">
    <property type="entry name" value="PROLINE SYNTHETASE CO-TRANSCRIBED BACTERIAL HOMOLOG PROTEIN"/>
    <property type="match status" value="1"/>
</dbReference>
<evidence type="ECO:0000256" key="3">
    <source>
        <dbReference type="PIRSR" id="PIRSR004848-1"/>
    </source>
</evidence>
<dbReference type="HAMAP" id="MF_02087">
    <property type="entry name" value="PLP_homeostasis"/>
    <property type="match status" value="1"/>
</dbReference>
<keyword evidence="7" id="KW-1185">Reference proteome</keyword>
<dbReference type="AlphaFoldDB" id="A0A3P3QF25"/>
<comment type="function">
    <text evidence="2">Pyridoxal 5'-phosphate (PLP)-binding protein, which is involved in PLP homeostasis.</text>
</comment>
<evidence type="ECO:0000313" key="7">
    <source>
        <dbReference type="Proteomes" id="UP000276260"/>
    </source>
</evidence>
<comment type="similarity">
    <text evidence="2 4">Belongs to the pyridoxal phosphate-binding protein YggS/PROSC family.</text>
</comment>
<dbReference type="InterPro" id="IPR029066">
    <property type="entry name" value="PLP-binding_barrel"/>
</dbReference>
<dbReference type="GO" id="GO:0030170">
    <property type="term" value="F:pyridoxal phosphate binding"/>
    <property type="evidence" value="ECO:0007669"/>
    <property type="project" value="UniProtKB-UniRule"/>
</dbReference>
<evidence type="ECO:0000313" key="6">
    <source>
        <dbReference type="EMBL" id="RRJ19812.1"/>
    </source>
</evidence>
<comment type="caution">
    <text evidence="6">The sequence shown here is derived from an EMBL/GenBank/DDBJ whole genome shotgun (WGS) entry which is preliminary data.</text>
</comment>
<reference evidence="6 7" key="1">
    <citation type="submission" date="2018-11" db="EMBL/GenBank/DDBJ databases">
        <title>Draft genome analysis of Rheinheimera mesophila isolated from an industrial waste site.</title>
        <authorList>
            <person name="Yu Q."/>
            <person name="Qi Y."/>
            <person name="Zhang H."/>
            <person name="Lu Y."/>
            <person name="Pu J."/>
        </authorList>
    </citation>
    <scope>NUCLEOTIDE SEQUENCE [LARGE SCALE GENOMIC DNA]</scope>
    <source>
        <strain evidence="6 7">IITR13</strain>
    </source>
</reference>
<name>A0A3P3QF25_9GAMM</name>
<dbReference type="OrthoDB" id="9804072at2"/>
<dbReference type="PIRSF" id="PIRSF004848">
    <property type="entry name" value="YBL036c_PLPDEIII"/>
    <property type="match status" value="1"/>
</dbReference>
<dbReference type="CDD" id="cd06824">
    <property type="entry name" value="PLPDE_III_Yggs_like"/>
    <property type="match status" value="1"/>
</dbReference>
<protein>
    <recommendedName>
        <fullName evidence="2">Pyridoxal phosphate homeostasis protein</fullName>
        <shortName evidence="2">PLP homeostasis protein</shortName>
    </recommendedName>
</protein>